<dbReference type="GO" id="GO:0016874">
    <property type="term" value="F:ligase activity"/>
    <property type="evidence" value="ECO:0007669"/>
    <property type="project" value="UniProtKB-KW"/>
</dbReference>
<reference evidence="5" key="1">
    <citation type="submission" date="2019-04" db="EMBL/GenBank/DDBJ databases">
        <title>Evolution of Biomass-Degrading Anaerobic Consortia Revealed by Metagenomics.</title>
        <authorList>
            <person name="Peng X."/>
        </authorList>
    </citation>
    <scope>NUCLEOTIDE SEQUENCE</scope>
    <source>
        <strain evidence="5">SIG13</strain>
    </source>
</reference>
<proteinExistence type="predicted"/>
<feature type="domain" description="Carrier" evidence="4">
    <location>
        <begin position="3141"/>
        <end position="3215"/>
    </location>
</feature>
<dbReference type="Pfam" id="PF00550">
    <property type="entry name" value="PP-binding"/>
    <property type="match status" value="3"/>
</dbReference>
<dbReference type="NCBIfam" id="NF003417">
    <property type="entry name" value="PRK04813.1"/>
    <property type="match status" value="3"/>
</dbReference>
<evidence type="ECO:0000256" key="2">
    <source>
        <dbReference type="ARBA" id="ARBA00022553"/>
    </source>
</evidence>
<dbReference type="PANTHER" id="PTHR45527">
    <property type="entry name" value="NONRIBOSOMAL PEPTIDE SYNTHETASE"/>
    <property type="match status" value="1"/>
</dbReference>
<keyword evidence="2" id="KW-0597">Phosphoprotein</keyword>
<feature type="domain" description="Carrier" evidence="4">
    <location>
        <begin position="2121"/>
        <end position="2196"/>
    </location>
</feature>
<dbReference type="FunFam" id="3.40.50.980:FF:000001">
    <property type="entry name" value="Non-ribosomal peptide synthetase"/>
    <property type="match status" value="3"/>
</dbReference>
<evidence type="ECO:0000259" key="4">
    <source>
        <dbReference type="PROSITE" id="PS50075"/>
    </source>
</evidence>
<dbReference type="PROSITE" id="PS50075">
    <property type="entry name" value="CARRIER"/>
    <property type="match status" value="3"/>
</dbReference>
<evidence type="ECO:0000256" key="3">
    <source>
        <dbReference type="ARBA" id="ARBA00022598"/>
    </source>
</evidence>
<dbReference type="Gene3D" id="3.30.559.30">
    <property type="entry name" value="Nonribosomal peptide synthetase, condensation domain"/>
    <property type="match status" value="4"/>
</dbReference>
<dbReference type="Pfam" id="PF00501">
    <property type="entry name" value="AMP-binding"/>
    <property type="match status" value="3"/>
</dbReference>
<dbReference type="SUPFAM" id="SSF52777">
    <property type="entry name" value="CoA-dependent acyltransferases"/>
    <property type="match status" value="5"/>
</dbReference>
<dbReference type="CDD" id="cd05930">
    <property type="entry name" value="A_NRPS"/>
    <property type="match status" value="3"/>
</dbReference>
<dbReference type="NCBIfam" id="TIGR01733">
    <property type="entry name" value="AA-adenyl-dom"/>
    <property type="match status" value="1"/>
</dbReference>
<dbReference type="Pfam" id="PF07993">
    <property type="entry name" value="NAD_binding_4"/>
    <property type="match status" value="1"/>
</dbReference>
<dbReference type="InterPro" id="IPR020845">
    <property type="entry name" value="AMP-binding_CS"/>
</dbReference>
<dbReference type="InterPro" id="IPR023213">
    <property type="entry name" value="CAT-like_dom_sf"/>
</dbReference>
<dbReference type="InterPro" id="IPR000873">
    <property type="entry name" value="AMP-dep_synth/lig_dom"/>
</dbReference>
<protein>
    <submittedName>
        <fullName evidence="5">Amino acid adenylation domain-containing protein</fullName>
    </submittedName>
</protein>
<dbReference type="GO" id="GO:0043041">
    <property type="term" value="P:amino acid activation for nonribosomal peptide biosynthetic process"/>
    <property type="evidence" value="ECO:0007669"/>
    <property type="project" value="TreeGrafter"/>
</dbReference>
<dbReference type="InterPro" id="IPR045851">
    <property type="entry name" value="AMP-bd_C_sf"/>
</dbReference>
<dbReference type="Gene3D" id="3.30.300.30">
    <property type="match status" value="3"/>
</dbReference>
<comment type="caution">
    <text evidence="5">The sequence shown here is derived from an EMBL/GenBank/DDBJ whole genome shotgun (WGS) entry which is preliminary data.</text>
</comment>
<dbReference type="SUPFAM" id="SSF56801">
    <property type="entry name" value="Acetyl-CoA synthetase-like"/>
    <property type="match status" value="3"/>
</dbReference>
<evidence type="ECO:0000313" key="6">
    <source>
        <dbReference type="Proteomes" id="UP000713479"/>
    </source>
</evidence>
<dbReference type="GO" id="GO:0005737">
    <property type="term" value="C:cytoplasm"/>
    <property type="evidence" value="ECO:0007669"/>
    <property type="project" value="TreeGrafter"/>
</dbReference>
<gene>
    <name evidence="5" type="ORF">E7Z74_01255</name>
</gene>
<dbReference type="SUPFAM" id="SSF47336">
    <property type="entry name" value="ACP-like"/>
    <property type="match status" value="3"/>
</dbReference>
<organism evidence="5 6">
    <name type="scientific">Methanobrevibacter millerae</name>
    <dbReference type="NCBI Taxonomy" id="230361"/>
    <lineage>
        <taxon>Archaea</taxon>
        <taxon>Methanobacteriati</taxon>
        <taxon>Methanobacteriota</taxon>
        <taxon>Methanomada group</taxon>
        <taxon>Methanobacteria</taxon>
        <taxon>Methanobacteriales</taxon>
        <taxon>Methanobacteriaceae</taxon>
        <taxon>Methanobrevibacter</taxon>
    </lineage>
</organism>
<dbReference type="InterPro" id="IPR009081">
    <property type="entry name" value="PP-bd_ACP"/>
</dbReference>
<dbReference type="Gene3D" id="3.30.559.10">
    <property type="entry name" value="Chloramphenicol acetyltransferase-like domain"/>
    <property type="match status" value="3"/>
</dbReference>
<accession>A0A8T3VMY8</accession>
<dbReference type="EMBL" id="SUTF01000002">
    <property type="protein sequence ID" value="MBE6509888.1"/>
    <property type="molecule type" value="Genomic_DNA"/>
</dbReference>
<evidence type="ECO:0000256" key="1">
    <source>
        <dbReference type="ARBA" id="ARBA00022450"/>
    </source>
</evidence>
<dbReference type="SUPFAM" id="SSF51735">
    <property type="entry name" value="NAD(P)-binding Rossmann-fold domains"/>
    <property type="match status" value="1"/>
</dbReference>
<dbReference type="InterPro" id="IPR013120">
    <property type="entry name" value="FAR_NAD-bd"/>
</dbReference>
<dbReference type="Pfam" id="PF13193">
    <property type="entry name" value="AMP-binding_C"/>
    <property type="match status" value="1"/>
</dbReference>
<dbReference type="InterPro" id="IPR025110">
    <property type="entry name" value="AMP-bd_C"/>
</dbReference>
<dbReference type="Gene3D" id="3.40.50.12780">
    <property type="entry name" value="N-terminal domain of ligase-like"/>
    <property type="match status" value="3"/>
</dbReference>
<dbReference type="Pfam" id="PF00668">
    <property type="entry name" value="Condensation"/>
    <property type="match status" value="4"/>
</dbReference>
<dbReference type="FunFam" id="3.30.300.30:FF:000015">
    <property type="entry name" value="Nonribosomal peptide synthase SidD"/>
    <property type="match status" value="1"/>
</dbReference>
<dbReference type="InterPro" id="IPR036291">
    <property type="entry name" value="NAD(P)-bd_dom_sf"/>
</dbReference>
<dbReference type="InterPro" id="IPR001242">
    <property type="entry name" value="Condensation_dom"/>
</dbReference>
<dbReference type="PROSITE" id="PS00455">
    <property type="entry name" value="AMP_BINDING"/>
    <property type="match status" value="3"/>
</dbReference>
<dbReference type="PANTHER" id="PTHR45527:SF1">
    <property type="entry name" value="FATTY ACID SYNTHASE"/>
    <property type="match status" value="1"/>
</dbReference>
<dbReference type="InterPro" id="IPR042099">
    <property type="entry name" value="ANL_N_sf"/>
</dbReference>
<keyword evidence="1" id="KW-0596">Phosphopantetheine</keyword>
<name>A0A8T3VMY8_9EURY</name>
<dbReference type="InterPro" id="IPR036736">
    <property type="entry name" value="ACP-like_sf"/>
</dbReference>
<dbReference type="GO" id="GO:0031177">
    <property type="term" value="F:phosphopantetheine binding"/>
    <property type="evidence" value="ECO:0007669"/>
    <property type="project" value="TreeGrafter"/>
</dbReference>
<evidence type="ECO:0000313" key="5">
    <source>
        <dbReference type="EMBL" id="MBE6509888.1"/>
    </source>
</evidence>
<sequence length="3617" mass="413175">MNFKLSSCQKMLLFSEINNANNDSFYLKFRKDYPLDEFEYLKSAVEIISKNYLNLQITKNTNGDFEQYYAADTRVNLKCFEVSENDVESFIKDYLDKPFEEIFDTALYSWVILKTQSNAILIGAVQHILLDGTSLYTLLPQEIETAITCLKNNTEYQIKDYSYEEYVNSEIQYLQSVEAEEDKKYWLNSLKNYTQDWYSFDNSHLGYRELILDEIPNFNYSPFVTALSLGFLYLSKSKNDNATFNDIVMNTSVHGRYFGQDDALGMFVNTIPLRLAYDEELSFEELLAYSKSVLKEGLSHAKLQFSEYTTDLRNADIDPNCISMYSIVSNSTNTNSKFLTLQKDINFPFHIRVNKNYDDVEGLQSLFIEYDKACFEEDDIECIVKSLEDLLKQVCEDPLKKCKDYDVDIADFFAAENYYNNLINSFDAPTVLSPDNNSDKAEYKMISRTLDSDNLEKLASKYGLTSEKLMLAIGLYNLSKFSFSKDILITYNKLAAGYHFNTDMTVEEFLNDFNRSFKEYPNYPLANNEKLDFDSEIVYCTEDIDCKDYKFAIIHENNDLKINYDSSYYSKELAGAFLDAYEVLLDKFNSDKSLLKNISICAKIDEDDDFKMELANTGVVKEMFEQAVTSNPNKTILYADDGQLTYDELNRKSNKIANALIKKGVGVNDNIMFMMRRNSDLIAAVLAIAKTGAAFIPIDPKYPKNRINQILEDSSAKYVITSSEIEYAGENGIDVGELLKEDDDSNPQVNITPDDVSFLIYTSGSTGKPKGVMITNRGITNYIANVEENVPIYQLNKKCSKFISISTVSFIVFLREIFGTIMNGLPVVFANDEESIDPIRLSELFDKSNADGFGSTPTRLLEYLKVDEIQEVLSRCEVIIVGGEGFPPVLYDRMSKYTRADIYNSYGPTEVTIASHYKLIDSPFITAGWPMLNVVDKIMDIDQNQLPPYVTGEIYVGGAGIAKGYLNNPEQTKEVFKTINNIPYYNTGDLGRKDNDGELYVLGRNDNQIKLRGLRIELSEIEWAIANYEDIILSKVMVKKLNSIEYLCAYFTSTGKVNTDKLTEYLKETLPEYMVPSYFTQLDEFPKTPNGKVDFKSLPDPEIDVEELIQPRNKVEKEITDIVSAILQHHEFGVNTDLFTVGLTSLSVIQLVTSLSEKFGSQITVTDVLKYKSIEKIAKELKEDNEDFGAIKKYYPLTQNQLGVYFDYIKNPDSLAYNLPKKLEFKNIDADKLKSSIIKAVNNHPYLKTIITPLGGQISQQRRDELEIDEYIEIVDEYDVEDFVKPFKLDEGPLFRFKIIKDKMLLADFHHILVDGTSLNILFDEIAKIYDGKDYELEDINGFDYSLSEVKKEESSIYQESKEFFENKIKEFDEASVITQDLNGDETNAKVAIENTLISKSLIDDFCSENRISQNNLFLAASSFTLSKFVYSKDLLFATLSNGRFNSNIQKTLAMMVKTLPLALKLDTDLNIKEFFEYINGEWLNVLTYSAYPLTKLSEDYDIAPEILFAYHGKIINDVEMGNQIIERQSIDYDSLKFKINLYVVDIGDEYKITCEYNDQLYSQTLMETFLSSLEVVLNKFTKLSSETKIKDISIVEDDSLPENIGEYDDFGEVRLNKLFEKQVDLNPDKVILYADDGEFTYEELNIKANRIAHALIKKGVGLEDRVMLILNRNSNLISSVYGILKAGAGFIPVDSDYPSDRIEHVLTDSQSKYIIVDDVIDKKGIDLSEYADKLLDVNELLEENDISNPDQDIQGNNLAYIIYTSGSTGLPKGVMLEHANIANFVYPDSRNISMYELVNNLEAEDYKVLSTTTVAFDVFQQELMGSLLNSVPMVFANDVEYKDPIAMAELVNKTGANVYVATPSRILQYLEIDELREIMCGFKVYLIAGEAFPLRLYEVLSKNSSGKIYNMYGPTEATVYSNGSLLTSSDISIGKPLFNVHECIMDYDFNPLPANVVGELCISGKGVSREYLNHPEKNAESYKIIDGIKFYKTGDYAKLTEDGEVYVYGRMDNQIKLRGLRIEIGEIESAIADYDPIKSVVVVVKKINENDYLCAYYTLKENYENLFDLEYLKDLISKKLVYYMVPTFYMQLDEFPRTPNDKIDVRKLPEIEIQTATYTKPSNEIEEGLFEIAADIIGIEEFGVESDLLTLGLTSLSVMKFVSEIHKKFNTSIMLTEVMKHKTIKEIAKLINPTQKDEVEIQETYPLTQNQLGVYFECVKNPEDVTYNMPLKLDFNGKINTDKLKNAIITAIDNHPYLKTRIIMKEGEAYQERRDNLEVENHIEITSESEDIKEFVKPFKLDEGPLFRFKIINDSLLLADFHHIIADGTALKILFDEIASIYDGRDYELEEIDGFEYALNEVKTEQSNLYKEAELFFFNKIKEFDEATLITPDLNGNQDEGWAVGKRRHMDKEMIDEVCQRYGMSQNNLFLSVTSFVLSKFASNKNLLFATLSNGRYDLSQQKTLAMMVKTLPLALKLNTDLNIKEYFEFMNNEWMDVLTYSSYPLTKISDKYSIMPEILYTYQSDLMDDMVIDGKSVKKEFIEFDHLKFNMGIEIEEKPDQYDIFCQYNNEMYSDKLIGTFLDSFEIVLNKFSKLDNDTQLKDIAIIENDNLGIDDVEYDDIGENRLNKLFEKQVEMNPNKIVLQACDGDYSYEELNIKANKIANNLIKNGVGVEDKVMIILNRNSNFIASVFGILKAGAAFIPIDSEYPKDRIEHILTDSQSKYIIVDDVIDKKYIDLSEYADKLLDINELLEENDISNPNQDIHGDNLAYIIYTSGSTGLPKGVMLEHENIANFVYPDSRNISTYELVNNLEEENYKVLSTTTVAFDVFQQELMGSLLNSIPMVFASDDEYKDPIEMAELVNKTGANVYVATPSRILQYLEIDELKDMMYGFKVYLIAGEPFPQRLYEALSKNSSGKIFNMYGPTETTVYSNGSLLTSSDISIGKPLFNVHECIMDYDSNPLPPNVIGELYISGKGVSREYLNRPEKNAESYEIINGIKFYKTGDYAKLTEDGNFYVYGRMDNQIKLRGLRIEIGEIESAIADYDPIKSVVVVVKKIKDNDHLCAYFTVQDEYKKDNLNGDEYSFDIDDLKKKLNEKLVYYMVPTVYTELDEMPQTPNGKTDVRNLPEPKLITKYVAPENDAEAYFVKTFEEILGLDKVSVTDNFFEIGGTSLLVTKITMAAINRNYKVSYGDVFNNPTPRMLAEFISNDDDHLSQTESKYDYTKINNLLKNNTVESFNKGKVDESLGDVLLTGATGFLGVHVLKELIESEQGKIYCLLRSKKDLHAADRLKTLLFYYFSESFEDLFDDRIVVVEGDITNYDDFEKMINYNINTIINCAANVKHFSSGNDIEEINYNGVINGLKFAKIKNSKYVQISTYSVAGQSLNNYPPVDVKFTEQDLFIGQLLENQYINSKFLAERAVLEARIKDDLNVKIMRVGNLMARSSDSEFQINFETNGFVNRLKSFVTLGKIQYSKLGSPVEFSAIDITAKAIVELAKAPKECTVFHAYDEHTASFADVIKIINKLDLHVDPCDDEEYEKALEEAFKDKSKQDGLSGIITNVGQGQTNTAWLGVENKYTLQILYRLGVFWPMISEEYIYTFIKYLQDIGFFDL</sequence>
<dbReference type="Gene3D" id="3.40.50.720">
    <property type="entry name" value="NAD(P)-binding Rossmann-like Domain"/>
    <property type="match status" value="1"/>
</dbReference>
<dbReference type="InterPro" id="IPR010071">
    <property type="entry name" value="AA_adenyl_dom"/>
</dbReference>
<dbReference type="Proteomes" id="UP000713479">
    <property type="component" value="Unassembled WGS sequence"/>
</dbReference>
<dbReference type="GO" id="GO:0044550">
    <property type="term" value="P:secondary metabolite biosynthetic process"/>
    <property type="evidence" value="ECO:0007669"/>
    <property type="project" value="TreeGrafter"/>
</dbReference>
<feature type="domain" description="Carrier" evidence="4">
    <location>
        <begin position="1110"/>
        <end position="1185"/>
    </location>
</feature>
<keyword evidence="3" id="KW-0436">Ligase</keyword>
<dbReference type="Gene3D" id="1.10.1200.10">
    <property type="entry name" value="ACP-like"/>
    <property type="match status" value="3"/>
</dbReference>